<dbReference type="SUPFAM" id="SSF47954">
    <property type="entry name" value="Cyclin-like"/>
    <property type="match status" value="2"/>
</dbReference>
<dbReference type="GO" id="GO:0044772">
    <property type="term" value="P:mitotic cell cycle phase transition"/>
    <property type="evidence" value="ECO:0007669"/>
    <property type="project" value="InterPro"/>
</dbReference>
<feature type="compositionally biased region" description="Basic and acidic residues" evidence="6">
    <location>
        <begin position="65"/>
        <end position="82"/>
    </location>
</feature>
<gene>
    <name evidence="9" type="ORF">SPHA_37830</name>
</gene>
<evidence type="ECO:0000256" key="4">
    <source>
        <dbReference type="ARBA" id="ARBA00023306"/>
    </source>
</evidence>
<keyword evidence="3 5" id="KW-0195">Cyclin</keyword>
<feature type="compositionally biased region" description="Polar residues" evidence="6">
    <location>
        <begin position="83"/>
        <end position="99"/>
    </location>
</feature>
<dbReference type="Pfam" id="PF02984">
    <property type="entry name" value="Cyclin_C"/>
    <property type="match status" value="1"/>
</dbReference>
<accession>A0A812CKX5</accession>
<dbReference type="SMART" id="SM01332">
    <property type="entry name" value="Cyclin_C"/>
    <property type="match status" value="1"/>
</dbReference>
<dbReference type="SMART" id="SM00385">
    <property type="entry name" value="CYCLIN"/>
    <property type="match status" value="2"/>
</dbReference>
<dbReference type="EMBL" id="CAHIKZ030001700">
    <property type="protein sequence ID" value="CAE1272799.1"/>
    <property type="molecule type" value="Genomic_DNA"/>
</dbReference>
<reference evidence="9" key="1">
    <citation type="submission" date="2021-01" db="EMBL/GenBank/DDBJ databases">
        <authorList>
            <person name="Li R."/>
            <person name="Bekaert M."/>
        </authorList>
    </citation>
    <scope>NUCLEOTIDE SEQUENCE</scope>
    <source>
        <strain evidence="9">Farmed</strain>
    </source>
</reference>
<feature type="domain" description="Cyclin-like" evidence="7">
    <location>
        <begin position="221"/>
        <end position="305"/>
    </location>
</feature>
<protein>
    <submittedName>
        <fullName evidence="9">CCNB3</fullName>
    </submittedName>
</protein>
<keyword evidence="4" id="KW-0131">Cell cycle</keyword>
<feature type="compositionally biased region" description="Basic and acidic residues" evidence="6">
    <location>
        <begin position="135"/>
        <end position="161"/>
    </location>
</feature>
<dbReference type="InterPro" id="IPR036915">
    <property type="entry name" value="Cyclin-like_sf"/>
</dbReference>
<evidence type="ECO:0000259" key="8">
    <source>
        <dbReference type="SMART" id="SM01332"/>
    </source>
</evidence>
<feature type="region of interest" description="Disordered" evidence="6">
    <location>
        <begin position="1"/>
        <end position="99"/>
    </location>
</feature>
<name>A0A812CKX5_ACAPH</name>
<sequence length="436" mass="50105">MATRRMTRTSSNAGLSLRSGRNQNTTKVCGVTKFINPPVKRTRSKTDINPEPQQKRRAVFGDITNKNKEATKPLKKLSKETKPTSTLTKNAKVTRSTSKPKTTASAVCAPVSTNTVSAPVQDEPLIIELTQALDLTEKNKSPPKEKAEKPTENLEPEKKPEEDIDFDAFDKEHADQPFWEAEYAKDIFKYYKEQEPRFDVPDYMSNVQTDVTPEMRAILMDWLVEVQTNFELHHETLYLAAKLVDIYLSKIRIRRTILQLVGTAALFIACKYDERILPPCEDFLYVCDNAYSMEKLFDMERKLFVAVGFHLGIPLSYRFLRRYCKVAGISTKTMTLARYILELTLLEYPFCYQRESLKAAGCLWLALKMENMEWNAMLTHHSGYTNEEAKEMAKKLNQMLLTPHFNPANEIYNKYSHEVFLSVAHIPKLSMDQLEG</sequence>
<dbReference type="GO" id="GO:0016538">
    <property type="term" value="F:cyclin-dependent protein serine/threonine kinase regulator activity"/>
    <property type="evidence" value="ECO:0007669"/>
    <property type="project" value="InterPro"/>
</dbReference>
<comment type="similarity">
    <text evidence="5">Belongs to the cyclin family.</text>
</comment>
<dbReference type="InterPro" id="IPR006671">
    <property type="entry name" value="Cyclin_N"/>
</dbReference>
<evidence type="ECO:0000259" key="7">
    <source>
        <dbReference type="SMART" id="SM00385"/>
    </source>
</evidence>
<dbReference type="PIRSF" id="PIRSF001771">
    <property type="entry name" value="Cyclin_A_B_D_E"/>
    <property type="match status" value="1"/>
</dbReference>
<feature type="compositionally biased region" description="Polar residues" evidence="6">
    <location>
        <begin position="8"/>
        <end position="27"/>
    </location>
</feature>
<proteinExistence type="inferred from homology"/>
<feature type="domain" description="Cyclin-like" evidence="7">
    <location>
        <begin position="318"/>
        <end position="398"/>
    </location>
</feature>
<dbReference type="InterPro" id="IPR004367">
    <property type="entry name" value="Cyclin_C-dom"/>
</dbReference>
<dbReference type="Proteomes" id="UP000597762">
    <property type="component" value="Unassembled WGS sequence"/>
</dbReference>
<keyword evidence="2" id="KW-0498">Mitosis</keyword>
<dbReference type="PANTHER" id="PTHR10177">
    <property type="entry name" value="CYCLINS"/>
    <property type="match status" value="1"/>
</dbReference>
<dbReference type="InterPro" id="IPR046965">
    <property type="entry name" value="Cyclin_A/B-like"/>
</dbReference>
<keyword evidence="10" id="KW-1185">Reference proteome</keyword>
<dbReference type="AlphaFoldDB" id="A0A812CKX5"/>
<feature type="region of interest" description="Disordered" evidence="6">
    <location>
        <begin position="134"/>
        <end position="161"/>
    </location>
</feature>
<evidence type="ECO:0000256" key="6">
    <source>
        <dbReference type="SAM" id="MobiDB-lite"/>
    </source>
</evidence>
<dbReference type="Pfam" id="PF00134">
    <property type="entry name" value="Cyclin_N"/>
    <property type="match status" value="1"/>
</dbReference>
<evidence type="ECO:0000256" key="2">
    <source>
        <dbReference type="ARBA" id="ARBA00022776"/>
    </source>
</evidence>
<dbReference type="FunFam" id="1.10.472.10:FF:000001">
    <property type="entry name" value="G2/mitotic-specific cyclin"/>
    <property type="match status" value="1"/>
</dbReference>
<dbReference type="GO" id="GO:0051301">
    <property type="term" value="P:cell division"/>
    <property type="evidence" value="ECO:0007669"/>
    <property type="project" value="UniProtKB-KW"/>
</dbReference>
<keyword evidence="1" id="KW-0132">Cell division</keyword>
<evidence type="ECO:0000313" key="9">
    <source>
        <dbReference type="EMBL" id="CAE1272799.1"/>
    </source>
</evidence>
<feature type="domain" description="Cyclin C-terminal" evidence="8">
    <location>
        <begin position="314"/>
        <end position="429"/>
    </location>
</feature>
<evidence type="ECO:0000313" key="10">
    <source>
        <dbReference type="Proteomes" id="UP000597762"/>
    </source>
</evidence>
<dbReference type="OrthoDB" id="5590282at2759"/>
<dbReference type="Gene3D" id="1.10.472.10">
    <property type="entry name" value="Cyclin-like"/>
    <property type="match status" value="2"/>
</dbReference>
<comment type="caution">
    <text evidence="9">The sequence shown here is derived from an EMBL/GenBank/DDBJ whole genome shotgun (WGS) entry which is preliminary data.</text>
</comment>
<dbReference type="InterPro" id="IPR013763">
    <property type="entry name" value="Cyclin-like_dom"/>
</dbReference>
<evidence type="ECO:0000256" key="5">
    <source>
        <dbReference type="RuleBase" id="RU000383"/>
    </source>
</evidence>
<evidence type="ECO:0000256" key="1">
    <source>
        <dbReference type="ARBA" id="ARBA00022618"/>
    </source>
</evidence>
<organism evidence="9 10">
    <name type="scientific">Acanthosepion pharaonis</name>
    <name type="common">Pharaoh cuttlefish</name>
    <name type="synonym">Sepia pharaonis</name>
    <dbReference type="NCBI Taxonomy" id="158019"/>
    <lineage>
        <taxon>Eukaryota</taxon>
        <taxon>Metazoa</taxon>
        <taxon>Spiralia</taxon>
        <taxon>Lophotrochozoa</taxon>
        <taxon>Mollusca</taxon>
        <taxon>Cephalopoda</taxon>
        <taxon>Coleoidea</taxon>
        <taxon>Decapodiformes</taxon>
        <taxon>Sepiida</taxon>
        <taxon>Sepiina</taxon>
        <taxon>Sepiidae</taxon>
        <taxon>Acanthosepion</taxon>
    </lineage>
</organism>
<evidence type="ECO:0000256" key="3">
    <source>
        <dbReference type="ARBA" id="ARBA00023127"/>
    </source>
</evidence>
<dbReference type="InterPro" id="IPR039361">
    <property type="entry name" value="Cyclin"/>
</dbReference>